<reference evidence="4 5" key="1">
    <citation type="submission" date="2020-09" db="EMBL/GenBank/DDBJ databases">
        <title>Marinomonas sp. nov., isolated from the cysticercosis algae of Qingdao, China.</title>
        <authorList>
            <person name="Sun X."/>
        </authorList>
    </citation>
    <scope>NUCLEOTIDE SEQUENCE [LARGE SCALE GENOMIC DNA]</scope>
    <source>
        <strain evidence="4 5">SM2066</strain>
    </source>
</reference>
<feature type="domain" description="COR" evidence="2">
    <location>
        <begin position="158"/>
        <end position="300"/>
    </location>
</feature>
<dbReference type="SUPFAM" id="SSF52540">
    <property type="entry name" value="P-loop containing nucleoside triphosphate hydrolases"/>
    <property type="match status" value="1"/>
</dbReference>
<comment type="caution">
    <text evidence="4">The sequence shown here is derived from an EMBL/GenBank/DDBJ whole genome shotgun (WGS) entry which is preliminary data.</text>
</comment>
<feature type="domain" description="C-terminal of Roc COR-B" evidence="3">
    <location>
        <begin position="319"/>
        <end position="474"/>
    </location>
</feature>
<dbReference type="Pfam" id="PF08477">
    <property type="entry name" value="Roc"/>
    <property type="match status" value="1"/>
</dbReference>
<organism evidence="4 5">
    <name type="scientific">Marinomonas colpomeniae</name>
    <dbReference type="NCBI Taxonomy" id="2774408"/>
    <lineage>
        <taxon>Bacteria</taxon>
        <taxon>Pseudomonadati</taxon>
        <taxon>Pseudomonadota</taxon>
        <taxon>Gammaproteobacteria</taxon>
        <taxon>Oceanospirillales</taxon>
        <taxon>Oceanospirillaceae</taxon>
        <taxon>Marinomonas</taxon>
    </lineage>
</organism>
<protein>
    <recommendedName>
        <fullName evidence="6">C-terminal of Roc (COR) domain-containing protein</fullName>
    </recommendedName>
</protein>
<dbReference type="InterPro" id="IPR032171">
    <property type="entry name" value="COR-A"/>
</dbReference>
<dbReference type="InterPro" id="IPR057263">
    <property type="entry name" value="COR-B"/>
</dbReference>
<keyword evidence="5" id="KW-1185">Reference proteome</keyword>
<evidence type="ECO:0000256" key="1">
    <source>
        <dbReference type="ARBA" id="ARBA00022737"/>
    </source>
</evidence>
<dbReference type="Gene3D" id="1.10.10.2200">
    <property type="match status" value="1"/>
</dbReference>
<dbReference type="InterPro" id="IPR027417">
    <property type="entry name" value="P-loop_NTPase"/>
</dbReference>
<name>A0ABR8NXH6_9GAMM</name>
<proteinExistence type="predicted"/>
<dbReference type="Pfam" id="PF16095">
    <property type="entry name" value="COR-A"/>
    <property type="match status" value="1"/>
</dbReference>
<evidence type="ECO:0000313" key="4">
    <source>
        <dbReference type="EMBL" id="MBD5770746.1"/>
    </source>
</evidence>
<evidence type="ECO:0000313" key="5">
    <source>
        <dbReference type="Proteomes" id="UP000604161"/>
    </source>
</evidence>
<gene>
    <name evidence="4" type="ORF">IF202_06750</name>
</gene>
<dbReference type="RefSeq" id="WP_191594126.1">
    <property type="nucleotide sequence ID" value="NZ_JACYFC010000002.1"/>
</dbReference>
<accession>A0ABR8NXH6</accession>
<dbReference type="Gene3D" id="3.30.310.200">
    <property type="match status" value="1"/>
</dbReference>
<evidence type="ECO:0000259" key="2">
    <source>
        <dbReference type="Pfam" id="PF16095"/>
    </source>
</evidence>
<dbReference type="InterPro" id="IPR036388">
    <property type="entry name" value="WH-like_DNA-bd_sf"/>
</dbReference>
<dbReference type="Pfam" id="PF25497">
    <property type="entry name" value="COR-B"/>
    <property type="match status" value="1"/>
</dbReference>
<dbReference type="EMBL" id="JACYFC010000002">
    <property type="protein sequence ID" value="MBD5770746.1"/>
    <property type="molecule type" value="Genomic_DNA"/>
</dbReference>
<dbReference type="Gene3D" id="3.40.50.300">
    <property type="entry name" value="P-loop containing nucleotide triphosphate hydrolases"/>
    <property type="match status" value="1"/>
</dbReference>
<keyword evidence="1" id="KW-0677">Repeat</keyword>
<dbReference type="Proteomes" id="UP000604161">
    <property type="component" value="Unassembled WGS sequence"/>
</dbReference>
<sequence>MQRIFPYRIQNTESTTEGINIAQWPFDNGKSTPFTANIWDFGGQEIQYATHKFFLTERAVYVVVADNRAQKTNFDYWLRIINFLGKKDSKLIVFLHDKENASVTNFNESEYHKKFPDFGIENFHANLADGDVSKFSVLQHAIQQSLTTLPFLKEKVDKAWLDVKQHIEHLRESGRHDLGFNELTNICSEYGLASSEVEPLAKYLNWMGVIIYFENDLSSLRDFIIIDPEWAVNPLYQVLKHDVVKKYGVFEESFFFDLLDDTLYNPAQKGHLLTLLTKDHFEICYPINEKEGHYVVPMLLPETPNRLDIENHPKTQSQPLQYEFEYRFLPKGLFARLIIRHFSDIAKDNADNQYVWRSGVLFNEGNCAVEVLMEDEIDKVNGVIRIRVYGAEHQRRNALLKFRAEIQKLNRDLSKSLEGEVEEKIPCICEHCVVSEKPQYYPLDRLENNLTKGKSTVECGKSGYDILISKLIEDIVPTSYEPSLKELEHRETEMESSEEFDVTTLMKQNSLQKIEPSKDELQILIQLVKGLEKVHSAPRVEVHNHIQAQASSQATNTNNISINIEQKNQHCFDISGFLDEMKDQLNTHPKATAEIEQAEKLVDQISESDKAEKGKLSRLNGIINNIKNGTSEVGKLMNSVQGLKDPTSKLIDGYNMIAGLFSQPPIDNFLK</sequence>
<dbReference type="Gene3D" id="1.10.10.10">
    <property type="entry name" value="Winged helix-like DNA-binding domain superfamily/Winged helix DNA-binding domain"/>
    <property type="match status" value="1"/>
</dbReference>
<dbReference type="PANTHER" id="PTHR47679">
    <property type="entry name" value="PROTEIN TORNADO 1"/>
    <property type="match status" value="1"/>
</dbReference>
<dbReference type="PANTHER" id="PTHR47679:SF2">
    <property type="entry name" value="C-TERMINAL OF ROC (COR) DOMAIN-CONTAINING PROTEIN"/>
    <property type="match status" value="1"/>
</dbReference>
<evidence type="ECO:0008006" key="6">
    <source>
        <dbReference type="Google" id="ProtNLM"/>
    </source>
</evidence>
<evidence type="ECO:0000259" key="3">
    <source>
        <dbReference type="Pfam" id="PF25497"/>
    </source>
</evidence>